<proteinExistence type="predicted"/>
<keyword evidence="2" id="KW-1185">Reference proteome</keyword>
<dbReference type="PATRIC" id="fig|320787.5.peg.1251"/>
<evidence type="ECO:0008006" key="3">
    <source>
        <dbReference type="Google" id="ProtNLM"/>
    </source>
</evidence>
<dbReference type="InterPro" id="IPR011008">
    <property type="entry name" value="Dimeric_a/b-barrel"/>
</dbReference>
<dbReference type="Proteomes" id="UP000036520">
    <property type="component" value="Chromosome"/>
</dbReference>
<evidence type="ECO:0000313" key="2">
    <source>
        <dbReference type="Proteomes" id="UP000036520"/>
    </source>
</evidence>
<dbReference type="RefSeq" id="WP_048641008.1">
    <property type="nucleotide sequence ID" value="NZ_CP012040.1"/>
</dbReference>
<dbReference type="AlphaFoldDB" id="A0A0H4PQM7"/>
<dbReference type="STRING" id="320787.CA2015_1128"/>
<organism evidence="1 2">
    <name type="scientific">Cyclobacterium amurskyense</name>
    <dbReference type="NCBI Taxonomy" id="320787"/>
    <lineage>
        <taxon>Bacteria</taxon>
        <taxon>Pseudomonadati</taxon>
        <taxon>Bacteroidota</taxon>
        <taxon>Cytophagia</taxon>
        <taxon>Cytophagales</taxon>
        <taxon>Cyclobacteriaceae</taxon>
        <taxon>Cyclobacterium</taxon>
    </lineage>
</organism>
<dbReference type="EMBL" id="CP012040">
    <property type="protein sequence ID" value="AKP50577.1"/>
    <property type="molecule type" value="Genomic_DNA"/>
</dbReference>
<evidence type="ECO:0000313" key="1">
    <source>
        <dbReference type="EMBL" id="AKP50577.1"/>
    </source>
</evidence>
<dbReference type="SUPFAM" id="SSF54909">
    <property type="entry name" value="Dimeric alpha+beta barrel"/>
    <property type="match status" value="1"/>
</dbReference>
<protein>
    <recommendedName>
        <fullName evidence="3">DUF1330 domain-containing protein</fullName>
    </recommendedName>
</protein>
<sequence length="142" mass="16225">MDKYLDATAEAGIRFYKNFNDTGKVVMMNLLKFRPLADYSNLESLKPADPISGEQAFQLYMEKTLPQLIEAGSRIVFYGECNAFIIGPETEKWDAVLLVEHQSANAFITFSQKKEFLKYAGHRTAALEDSRLLPITEKEKHR</sequence>
<accession>A0A0H4PQM7</accession>
<reference evidence="1 2" key="1">
    <citation type="submission" date="2015-07" db="EMBL/GenBank/DDBJ databases">
        <authorList>
            <person name="Kim K.M."/>
        </authorList>
    </citation>
    <scope>NUCLEOTIDE SEQUENCE [LARGE SCALE GENOMIC DNA]</scope>
    <source>
        <strain evidence="1 2">KCTC 12363</strain>
    </source>
</reference>
<dbReference type="KEGG" id="camu:CA2015_1128"/>
<gene>
    <name evidence="1" type="ORF">CA2015_1128</name>
</gene>
<name>A0A0H4PQM7_9BACT</name>
<dbReference type="Gene3D" id="3.30.70.100">
    <property type="match status" value="1"/>
</dbReference>
<dbReference type="OrthoDB" id="8909581at2"/>